<evidence type="ECO:0000256" key="2">
    <source>
        <dbReference type="ARBA" id="ARBA00022723"/>
    </source>
</evidence>
<evidence type="ECO:0000256" key="5">
    <source>
        <dbReference type="ARBA" id="ARBA00023277"/>
    </source>
</evidence>
<evidence type="ECO:0000256" key="3">
    <source>
        <dbReference type="ARBA" id="ARBA00022801"/>
    </source>
</evidence>
<organism evidence="6 7">
    <name type="scientific">Enterococcus faecalis TX4248</name>
    <dbReference type="NCBI Taxonomy" id="749495"/>
    <lineage>
        <taxon>Bacteria</taxon>
        <taxon>Bacillati</taxon>
        <taxon>Bacillota</taxon>
        <taxon>Bacilli</taxon>
        <taxon>Lactobacillales</taxon>
        <taxon>Enterococcaceae</taxon>
        <taxon>Enterococcus</taxon>
    </lineage>
</organism>
<proteinExistence type="predicted"/>
<comment type="cofactor">
    <cofactor evidence="1">
        <name>Mg(2+)</name>
        <dbReference type="ChEBI" id="CHEBI:18420"/>
    </cofactor>
</comment>
<keyword evidence="5" id="KW-0119">Carbohydrate metabolism</keyword>
<evidence type="ECO:0000313" key="6">
    <source>
        <dbReference type="EMBL" id="EFM81557.1"/>
    </source>
</evidence>
<keyword evidence="2" id="KW-0479">Metal-binding</keyword>
<dbReference type="InterPro" id="IPR006879">
    <property type="entry name" value="YdjC-like"/>
</dbReference>
<dbReference type="HOGENOM" id="CLU_064244_4_0_9"/>
<dbReference type="Proteomes" id="UP000004846">
    <property type="component" value="Unassembled WGS sequence"/>
</dbReference>
<dbReference type="GO" id="GO:0046872">
    <property type="term" value="F:metal ion binding"/>
    <property type="evidence" value="ECO:0007669"/>
    <property type="project" value="UniProtKB-KW"/>
</dbReference>
<dbReference type="AlphaFoldDB" id="A0A125W2Q3"/>
<gene>
    <name evidence="6" type="ORF">HMPREF9498_02894</name>
</gene>
<dbReference type="Pfam" id="PF04794">
    <property type="entry name" value="YdjC"/>
    <property type="match status" value="1"/>
</dbReference>
<dbReference type="SUPFAM" id="SSF88713">
    <property type="entry name" value="Glycoside hydrolase/deacetylase"/>
    <property type="match status" value="1"/>
</dbReference>
<dbReference type="EMBL" id="AEBR01000103">
    <property type="protein sequence ID" value="EFM81557.1"/>
    <property type="molecule type" value="Genomic_DNA"/>
</dbReference>
<reference evidence="6 7" key="1">
    <citation type="submission" date="2010-07" db="EMBL/GenBank/DDBJ databases">
        <authorList>
            <person name="Sid Ahmed O."/>
        </authorList>
    </citation>
    <scope>NUCLEOTIDE SEQUENCE [LARGE SCALE GENOMIC DNA]</scope>
    <source>
        <strain evidence="6 7">TX4248</strain>
    </source>
</reference>
<sequence length="274" mass="31256">MSSKIRKEKRGELLVKVIIDADDFGMSEAINHGIIKSYVDGLTTSTLLMPNLPTAEHAVALAKNYPGLFVGQHTNFLLGKPCADPCMIPSLVDEQGNFHRSSYYRQQKQVTFVYEEVRLETIAQLTRFKELTGHYPEHFDCHSIGDEVVDQVFLELAEEYGLHTTLKYSGEKEYPPQQGYFQVTHLLESGALSYIHEGVSVENFLKDDFGLLRMPESAIAEMHFDVGYLDQFVLDNSSYTTLRCKELATICDPRVRQWFEEQGIERITFGDLKK</sequence>
<dbReference type="CDD" id="cd10805">
    <property type="entry name" value="YdjC_like_1"/>
    <property type="match status" value="1"/>
</dbReference>
<dbReference type="GO" id="GO:0019213">
    <property type="term" value="F:deacetylase activity"/>
    <property type="evidence" value="ECO:0007669"/>
    <property type="project" value="TreeGrafter"/>
</dbReference>
<dbReference type="PANTHER" id="PTHR31609">
    <property type="entry name" value="YDJC DEACETYLASE FAMILY MEMBER"/>
    <property type="match status" value="1"/>
</dbReference>
<keyword evidence="4" id="KW-0460">Magnesium</keyword>
<name>A0A125W2Q3_ENTFL</name>
<protein>
    <submittedName>
        <fullName evidence="6">YdjC-like protein</fullName>
    </submittedName>
</protein>
<dbReference type="Gene3D" id="3.20.20.370">
    <property type="entry name" value="Glycoside hydrolase/deacetylase"/>
    <property type="match status" value="1"/>
</dbReference>
<evidence type="ECO:0000313" key="7">
    <source>
        <dbReference type="Proteomes" id="UP000004846"/>
    </source>
</evidence>
<dbReference type="PANTHER" id="PTHR31609:SF1">
    <property type="entry name" value="CARBOHYDRATE DEACETYLASE"/>
    <property type="match status" value="1"/>
</dbReference>
<accession>A0A125W2Q3</accession>
<evidence type="ECO:0000256" key="4">
    <source>
        <dbReference type="ARBA" id="ARBA00022842"/>
    </source>
</evidence>
<keyword evidence="3" id="KW-0378">Hydrolase</keyword>
<dbReference type="GO" id="GO:0005975">
    <property type="term" value="P:carbohydrate metabolic process"/>
    <property type="evidence" value="ECO:0007669"/>
    <property type="project" value="InterPro"/>
</dbReference>
<evidence type="ECO:0000256" key="1">
    <source>
        <dbReference type="ARBA" id="ARBA00001946"/>
    </source>
</evidence>
<dbReference type="InterPro" id="IPR011330">
    <property type="entry name" value="Glyco_hydro/deAcase_b/a-brl"/>
</dbReference>
<dbReference type="GO" id="GO:0016787">
    <property type="term" value="F:hydrolase activity"/>
    <property type="evidence" value="ECO:0007669"/>
    <property type="project" value="UniProtKB-KW"/>
</dbReference>
<comment type="caution">
    <text evidence="6">The sequence shown here is derived from an EMBL/GenBank/DDBJ whole genome shotgun (WGS) entry which is preliminary data.</text>
</comment>